<organism evidence="6 7">
    <name type="scientific">Mycena albidolilacea</name>
    <dbReference type="NCBI Taxonomy" id="1033008"/>
    <lineage>
        <taxon>Eukaryota</taxon>
        <taxon>Fungi</taxon>
        <taxon>Dikarya</taxon>
        <taxon>Basidiomycota</taxon>
        <taxon>Agaricomycotina</taxon>
        <taxon>Agaricomycetes</taxon>
        <taxon>Agaricomycetidae</taxon>
        <taxon>Agaricales</taxon>
        <taxon>Marasmiineae</taxon>
        <taxon>Mycenaceae</taxon>
        <taxon>Mycena</taxon>
    </lineage>
</organism>
<evidence type="ECO:0000256" key="3">
    <source>
        <dbReference type="ARBA" id="ARBA00022801"/>
    </source>
</evidence>
<feature type="compositionally biased region" description="Low complexity" evidence="4">
    <location>
        <begin position="63"/>
        <end position="73"/>
    </location>
</feature>
<dbReference type="Pfam" id="PF18802">
    <property type="entry name" value="CxC1"/>
    <property type="match status" value="1"/>
</dbReference>
<dbReference type="GO" id="GO:0019783">
    <property type="term" value="F:ubiquitin-like protein peptidase activity"/>
    <property type="evidence" value="ECO:0007669"/>
    <property type="project" value="UniProtKB-ARBA"/>
</dbReference>
<evidence type="ECO:0000256" key="4">
    <source>
        <dbReference type="SAM" id="MobiDB-lite"/>
    </source>
</evidence>
<dbReference type="EMBL" id="JARIHO010000041">
    <property type="protein sequence ID" value="KAJ7327484.1"/>
    <property type="molecule type" value="Genomic_DNA"/>
</dbReference>
<accession>A0AAD7EIM8</accession>
<keyword evidence="3" id="KW-0378">Hydrolase</keyword>
<dbReference type="SUPFAM" id="SSF54001">
    <property type="entry name" value="Cysteine proteinases"/>
    <property type="match status" value="1"/>
</dbReference>
<dbReference type="PANTHER" id="PTHR33096">
    <property type="entry name" value="CXC2 DOMAIN-CONTAINING PROTEIN"/>
    <property type="match status" value="1"/>
</dbReference>
<feature type="domain" description="Ubiquitin-like protease family profile" evidence="5">
    <location>
        <begin position="1047"/>
        <end position="1229"/>
    </location>
</feature>
<evidence type="ECO:0000256" key="1">
    <source>
        <dbReference type="ARBA" id="ARBA00005234"/>
    </source>
</evidence>
<dbReference type="AlphaFoldDB" id="A0AAD7EIM8"/>
<name>A0AAD7EIM8_9AGAR</name>
<dbReference type="Gene3D" id="3.40.395.10">
    <property type="entry name" value="Adenoviral Proteinase, Chain A"/>
    <property type="match status" value="1"/>
</dbReference>
<feature type="region of interest" description="Disordered" evidence="4">
    <location>
        <begin position="1"/>
        <end position="49"/>
    </location>
</feature>
<dbReference type="PANTHER" id="PTHR33096:SF1">
    <property type="entry name" value="CXC1-LIKE CYSTEINE CLUSTER ASSOCIATED WITH KDZ TRANSPOSASES DOMAIN-CONTAINING PROTEIN"/>
    <property type="match status" value="1"/>
</dbReference>
<keyword evidence="7" id="KW-1185">Reference proteome</keyword>
<dbReference type="Pfam" id="PF02902">
    <property type="entry name" value="Peptidase_C48"/>
    <property type="match status" value="1"/>
</dbReference>
<feature type="region of interest" description="Disordered" evidence="4">
    <location>
        <begin position="100"/>
        <end position="120"/>
    </location>
</feature>
<feature type="compositionally biased region" description="Low complexity" evidence="4">
    <location>
        <begin position="332"/>
        <end position="354"/>
    </location>
</feature>
<protein>
    <recommendedName>
        <fullName evidence="5">Ubiquitin-like protease family profile domain-containing protein</fullName>
    </recommendedName>
</protein>
<dbReference type="PROSITE" id="PS50600">
    <property type="entry name" value="ULP_PROTEASE"/>
    <property type="match status" value="1"/>
</dbReference>
<feature type="compositionally biased region" description="Pro residues" evidence="4">
    <location>
        <begin position="104"/>
        <end position="113"/>
    </location>
</feature>
<evidence type="ECO:0000256" key="2">
    <source>
        <dbReference type="ARBA" id="ARBA00022670"/>
    </source>
</evidence>
<feature type="compositionally biased region" description="Basic and acidic residues" evidence="4">
    <location>
        <begin position="358"/>
        <end position="371"/>
    </location>
</feature>
<sequence length="1266" mass="140177">MAPTTNKHSIYAQEHTTCAGPGVQRLSPLKPRNKKKKERARALGHEERRTKLCAELNALRLPDAAGGASGSTSPPAPPPNPIQHETTVSDVPMLDWVDKEIFDPLPPPTPAPSPKKLVRPGTRATRAERAAQQVAEAWNSLLPQLEEPYALYQQASHGQRPSIIPSSIHHQCTALCETSVSTTVQCLYISHLESVTVTTCKCQPVAILLVRNGVFPASPTKPRTGISIDLLEVYHALFERSCDAITALAAALHTIYDRCGFKIYSARNRGLRATDPFRVGLGNAVLWSSNLRARLQARLEATLAAADEALFPATAPTAGAAGDSGELEASEASEATREAAASEAASEAQAELAAPPVSRHDGTNRRHDGGDGKGGLPPNIQPLPVWLMQLPLWTLHLGPDRHLLVDVLPESSVNDVRRALGWKNGAEIYMTEEIYFISPEKVHQARDKVAEAWKKAPAKHKSPVPNEAVDGCEETWDAANEKKQKANPKRYDASGIFAMTCRHSQVLFLANIDTPGEQQHYIVALMEEFKDHLPLQATIVQAYDVGCVLHCSLNLFPILSPGFRERVSFIINAMHAYGHRVGLADLEGIERFWSRIRKLIGITRSQWNSRRIWMLDQYTAFVNDEGRDNLGAWIIRQQKKKIEPKQIAAQKVLRDCGVPEAELRQEWEAQKVAQSSIRSHAPARLRCELKKVLKLQSQIDGIDKSISEATDSITSADASPRSLKLLHGLQLTHETLSAQAEALYSSLNIQDIYPELQGLPLPFAHLLVAMRDLKMNLRGRAVGSFQEWANLDQAVQGKKEPQGTIPRWLDDNDVRDGIRSLHAANGCAEEALRLALERQNLARWLVQERAIIARAIASSTDICLDLALQERQDHIDYLHLSWAPALVLPPTGRTLLTVPRQPTASTTASITASITSVMSTSNPLSRPPRANHTVNIELDDENDLFEPFSPTDADNTIVSAEELDSGTVSDLDEVLNIQEMALHPEEVDDTCNIDPATVRFEIQWQLPDDLPIHTTLADEIRHRNDTLTVHLTCHLRIVVSLDGRPSHTIEASDVDCIRVPTGHLNNWALNGLAASLLGVYGHPTAPTASVANRCAVLSTYDLPRVHFKASDSVLWKHLAPTEYWNKSLWLVPVHRLEDEHRVLVAVAVHDQQLYFFESFAQRRGWHRDLRAVMLLITRMVLLANRHHHPLHVSTQDDTWIACPLLQIGAARQTNASNCGVWVVCMIGALLRGYADTSISEDQMPMVRRILSDHILTLPLTTAQIPN</sequence>
<evidence type="ECO:0000259" key="5">
    <source>
        <dbReference type="PROSITE" id="PS50600"/>
    </source>
</evidence>
<evidence type="ECO:0000313" key="6">
    <source>
        <dbReference type="EMBL" id="KAJ7327484.1"/>
    </source>
</evidence>
<feature type="region of interest" description="Disordered" evidence="4">
    <location>
        <begin position="63"/>
        <end position="86"/>
    </location>
</feature>
<dbReference type="GO" id="GO:0008234">
    <property type="term" value="F:cysteine-type peptidase activity"/>
    <property type="evidence" value="ECO:0007669"/>
    <property type="project" value="InterPro"/>
</dbReference>
<gene>
    <name evidence="6" type="ORF">DFH08DRAFT_1026394</name>
</gene>
<feature type="region of interest" description="Disordered" evidence="4">
    <location>
        <begin position="316"/>
        <end position="377"/>
    </location>
</feature>
<evidence type="ECO:0000313" key="7">
    <source>
        <dbReference type="Proteomes" id="UP001218218"/>
    </source>
</evidence>
<reference evidence="6" key="1">
    <citation type="submission" date="2023-03" db="EMBL/GenBank/DDBJ databases">
        <title>Massive genome expansion in bonnet fungi (Mycena s.s.) driven by repeated elements and novel gene families across ecological guilds.</title>
        <authorList>
            <consortium name="Lawrence Berkeley National Laboratory"/>
            <person name="Harder C.B."/>
            <person name="Miyauchi S."/>
            <person name="Viragh M."/>
            <person name="Kuo A."/>
            <person name="Thoen E."/>
            <person name="Andreopoulos B."/>
            <person name="Lu D."/>
            <person name="Skrede I."/>
            <person name="Drula E."/>
            <person name="Henrissat B."/>
            <person name="Morin E."/>
            <person name="Kohler A."/>
            <person name="Barry K."/>
            <person name="LaButti K."/>
            <person name="Morin E."/>
            <person name="Salamov A."/>
            <person name="Lipzen A."/>
            <person name="Mereny Z."/>
            <person name="Hegedus B."/>
            <person name="Baldrian P."/>
            <person name="Stursova M."/>
            <person name="Weitz H."/>
            <person name="Taylor A."/>
            <person name="Grigoriev I.V."/>
            <person name="Nagy L.G."/>
            <person name="Martin F."/>
            <person name="Kauserud H."/>
        </authorList>
    </citation>
    <scope>NUCLEOTIDE SEQUENCE</scope>
    <source>
        <strain evidence="6">CBHHK002</strain>
    </source>
</reference>
<comment type="caution">
    <text evidence="6">The sequence shown here is derived from an EMBL/GenBank/DDBJ whole genome shotgun (WGS) entry which is preliminary data.</text>
</comment>
<proteinExistence type="inferred from homology"/>
<keyword evidence="2" id="KW-0645">Protease</keyword>
<comment type="similarity">
    <text evidence="1">Belongs to the peptidase C48 family.</text>
</comment>
<dbReference type="InterPro" id="IPR040521">
    <property type="entry name" value="KDZ"/>
</dbReference>
<dbReference type="InterPro" id="IPR003653">
    <property type="entry name" value="Peptidase_C48_C"/>
</dbReference>
<feature type="compositionally biased region" description="Basic and acidic residues" evidence="4">
    <location>
        <begin position="40"/>
        <end position="49"/>
    </location>
</feature>
<dbReference type="InterPro" id="IPR041320">
    <property type="entry name" value="CxC1"/>
</dbReference>
<dbReference type="GO" id="GO:0006508">
    <property type="term" value="P:proteolysis"/>
    <property type="evidence" value="ECO:0007669"/>
    <property type="project" value="UniProtKB-KW"/>
</dbReference>
<dbReference type="InterPro" id="IPR038765">
    <property type="entry name" value="Papain-like_cys_pep_sf"/>
</dbReference>
<dbReference type="Proteomes" id="UP001218218">
    <property type="component" value="Unassembled WGS sequence"/>
</dbReference>
<dbReference type="Pfam" id="PF18758">
    <property type="entry name" value="KDZ"/>
    <property type="match status" value="1"/>
</dbReference>